<protein>
    <submittedName>
        <fullName evidence="13">Uncharacterized protein</fullName>
    </submittedName>
</protein>
<dbReference type="EMBL" id="AAHMQS010000021">
    <property type="protein sequence ID" value="EBX9258795.1"/>
    <property type="molecule type" value="Genomic_DNA"/>
</dbReference>
<evidence type="ECO:0000313" key="9">
    <source>
        <dbReference type="EMBL" id="EBZ2125163.1"/>
    </source>
</evidence>
<organism evidence="13">
    <name type="scientific">Salmonella enterica subsp. enterica serovar Heidelberg</name>
    <dbReference type="NCBI Taxonomy" id="611"/>
    <lineage>
        <taxon>Bacteria</taxon>
        <taxon>Pseudomonadati</taxon>
        <taxon>Pseudomonadota</taxon>
        <taxon>Gammaproteobacteria</taxon>
        <taxon>Enterobacterales</taxon>
        <taxon>Enterobacteriaceae</taxon>
        <taxon>Salmonella</taxon>
    </lineage>
</organism>
<dbReference type="EMBL" id="AAHQKH010000075">
    <property type="protein sequence ID" value="EBZ2125163.1"/>
    <property type="molecule type" value="Genomic_DNA"/>
</dbReference>
<dbReference type="EMBL" id="AAHOQO010000021">
    <property type="protein sequence ID" value="EBY6544436.1"/>
    <property type="molecule type" value="Genomic_DNA"/>
</dbReference>
<evidence type="ECO:0000313" key="15">
    <source>
        <dbReference type="EMBL" id="MKI17132.1"/>
    </source>
</evidence>
<evidence type="ECO:0000313" key="12">
    <source>
        <dbReference type="EMBL" id="HAC6834905.1"/>
    </source>
</evidence>
<dbReference type="EMBL" id="RUBA01000074">
    <property type="protein sequence ID" value="MKI17132.1"/>
    <property type="molecule type" value="Genomic_DNA"/>
</dbReference>
<evidence type="ECO:0000313" key="7">
    <source>
        <dbReference type="EMBL" id="EBY6545631.1"/>
    </source>
</evidence>
<dbReference type="EMBL" id="AAHOPA010000019">
    <property type="protein sequence ID" value="EBY6339833.1"/>
    <property type="molecule type" value="Genomic_DNA"/>
</dbReference>
<evidence type="ECO:0000313" key="11">
    <source>
        <dbReference type="EMBL" id="ECT1133461.1"/>
    </source>
</evidence>
<evidence type="ECO:0000313" key="4">
    <source>
        <dbReference type="EMBL" id="EBY6339833.1"/>
    </source>
</evidence>
<dbReference type="EMBL" id="AAHMUO010000296">
    <property type="protein sequence ID" value="EBX9824586.1"/>
    <property type="molecule type" value="Genomic_DNA"/>
</dbReference>
<dbReference type="EMBL" id="AAKLTA010000044">
    <property type="protein sequence ID" value="ECT1131945.1"/>
    <property type="molecule type" value="Genomic_DNA"/>
</dbReference>
<dbReference type="EMBL" id="AAHOQO010000062">
    <property type="protein sequence ID" value="EBY6545631.1"/>
    <property type="molecule type" value="Genomic_DNA"/>
</dbReference>
<dbReference type="Proteomes" id="UP000839931">
    <property type="component" value="Unassembled WGS sequence"/>
</dbReference>
<evidence type="ECO:0000313" key="8">
    <source>
        <dbReference type="EMBL" id="EBZ2121897.1"/>
    </source>
</evidence>
<gene>
    <name evidence="4" type="ORF">D5O51_19790</name>
    <name evidence="5" type="ORF">D5O51_26245</name>
    <name evidence="6" type="ORF">D5P26_20200</name>
    <name evidence="7" type="ORF">D5P26_26605</name>
    <name evidence="14" type="ORF">D6R61_06705</name>
    <name evidence="15" type="ORF">D6R61_26225</name>
    <name evidence="8" type="ORF">D8R42_07415</name>
    <name evidence="9" type="ORF">D8R42_24405</name>
    <name evidence="1" type="ORF">DT169_19970</name>
    <name evidence="2" type="ORF">DT169_26275</name>
    <name evidence="10" type="ORF">DTE65_16250</name>
    <name evidence="11" type="ORF">DTE65_24365</name>
    <name evidence="3" type="ORF">DUB47_24560</name>
    <name evidence="12" type="ORF">G0D67_18375</name>
    <name evidence="13" type="ORF">G0D67_24295</name>
</gene>
<dbReference type="AlphaFoldDB" id="A0A265BBG9"/>
<evidence type="ECO:0000313" key="2">
    <source>
        <dbReference type="EMBL" id="EBX9259981.1"/>
    </source>
</evidence>
<evidence type="ECO:0000313" key="13">
    <source>
        <dbReference type="EMBL" id="HAC6836014.1"/>
    </source>
</evidence>
<dbReference type="EMBL" id="AAKLTA010000164">
    <property type="protein sequence ID" value="ECT1133461.1"/>
    <property type="molecule type" value="Genomic_DNA"/>
</dbReference>
<evidence type="ECO:0000313" key="6">
    <source>
        <dbReference type="EMBL" id="EBY6544436.1"/>
    </source>
</evidence>
<dbReference type="EMBL" id="DAAMIW010000042">
    <property type="protein sequence ID" value="HAC6834905.1"/>
    <property type="molecule type" value="Genomic_DNA"/>
</dbReference>
<reference evidence="13" key="1">
    <citation type="journal article" date="2018" name="Genome Biol.">
        <title>SKESA: strategic k-mer extension for scrupulous assemblies.</title>
        <authorList>
            <person name="Souvorov A."/>
            <person name="Agarwala R."/>
            <person name="Lipman D.J."/>
        </authorList>
    </citation>
    <scope>NUCLEOTIDE SEQUENCE</scope>
    <source>
        <strain evidence="13">11-3463</strain>
    </source>
</reference>
<sequence>MMAHLALYAPLDHRCDSTSALQTIVREPWPITLMPLMWSYFLQITYTTLKILPQINALL</sequence>
<evidence type="ECO:0000313" key="3">
    <source>
        <dbReference type="EMBL" id="EBX9824586.1"/>
    </source>
</evidence>
<reference evidence="10" key="2">
    <citation type="submission" date="2018-07" db="EMBL/GenBank/DDBJ databases">
        <authorList>
            <consortium name="GenomeTrakr network: Whole genome sequencing for foodborne pathogen traceback"/>
        </authorList>
    </citation>
    <scope>NUCLEOTIDE SEQUENCE</scope>
    <source>
        <strain evidence="10">FSIS31800647</strain>
    </source>
</reference>
<reference evidence="13" key="4">
    <citation type="submission" date="2018-08" db="EMBL/GenBank/DDBJ databases">
        <authorList>
            <consortium name="NCBI Pathogen Detection Project"/>
        </authorList>
    </citation>
    <scope>NUCLEOTIDE SEQUENCE</scope>
    <source>
        <strain evidence="13">11-3463</strain>
    </source>
</reference>
<evidence type="ECO:0000313" key="1">
    <source>
        <dbReference type="EMBL" id="EBX9258795.1"/>
    </source>
</evidence>
<evidence type="ECO:0000313" key="5">
    <source>
        <dbReference type="EMBL" id="EBY6341036.1"/>
    </source>
</evidence>
<accession>A0A265BBG9</accession>
<evidence type="ECO:0000313" key="10">
    <source>
        <dbReference type="EMBL" id="ECT1131945.1"/>
    </source>
</evidence>
<dbReference type="Proteomes" id="UP000839523">
    <property type="component" value="Unassembled WGS sequence"/>
</dbReference>
<proteinExistence type="predicted"/>
<name>A0A265BBG9_SALET</name>
<dbReference type="EMBL" id="AAHQKH010000005">
    <property type="protein sequence ID" value="EBZ2121897.1"/>
    <property type="molecule type" value="Genomic_DNA"/>
</dbReference>
<dbReference type="EMBL" id="DAAMIW010000114">
    <property type="protein sequence ID" value="HAC6836014.1"/>
    <property type="molecule type" value="Genomic_DNA"/>
</dbReference>
<reference evidence="1" key="3">
    <citation type="submission" date="2018-07" db="EMBL/GenBank/DDBJ databases">
        <authorList>
            <person name="Ashton P.M."/>
            <person name="Dallman T."/>
            <person name="Nair S."/>
            <person name="De Pinna E."/>
            <person name="Peters T."/>
            <person name="Grant K."/>
        </authorList>
    </citation>
    <scope>NUCLEOTIDE SEQUENCE [LARGE SCALE GENOMIC DNA]</scope>
    <source>
        <strain evidence="3">366325</strain>
        <strain evidence="1">370942</strain>
        <strain evidence="14">528468</strain>
        <strain evidence="8">534028</strain>
        <strain evidence="6">577882</strain>
        <strain evidence="4">590848</strain>
    </source>
</reference>
<comment type="caution">
    <text evidence="13">The sequence shown here is derived from an EMBL/GenBank/DDBJ whole genome shotgun (WGS) entry which is preliminary data.</text>
</comment>
<dbReference type="EMBL" id="RUBA01000005">
    <property type="protein sequence ID" value="MKI13403.1"/>
    <property type="molecule type" value="Genomic_DNA"/>
</dbReference>
<dbReference type="EMBL" id="AAHMQS010000071">
    <property type="protein sequence ID" value="EBX9259981.1"/>
    <property type="molecule type" value="Genomic_DNA"/>
</dbReference>
<dbReference type="EMBL" id="AAHOPA010000061">
    <property type="protein sequence ID" value="EBY6341036.1"/>
    <property type="molecule type" value="Genomic_DNA"/>
</dbReference>
<evidence type="ECO:0000313" key="14">
    <source>
        <dbReference type="EMBL" id="MKI13403.1"/>
    </source>
</evidence>